<dbReference type="AlphaFoldDB" id="A0A8H3LR96"/>
<dbReference type="GO" id="GO:0003676">
    <property type="term" value="F:nucleic acid binding"/>
    <property type="evidence" value="ECO:0007669"/>
    <property type="project" value="InterPro"/>
</dbReference>
<dbReference type="InterPro" id="IPR036397">
    <property type="entry name" value="RNaseH_sf"/>
</dbReference>
<feature type="domain" description="RNase H type-1" evidence="1">
    <location>
        <begin position="195"/>
        <end position="341"/>
    </location>
</feature>
<evidence type="ECO:0000313" key="2">
    <source>
        <dbReference type="EMBL" id="GES91217.1"/>
    </source>
</evidence>
<dbReference type="Proteomes" id="UP000615446">
    <property type="component" value="Unassembled WGS sequence"/>
</dbReference>
<dbReference type="EMBL" id="BLAL01000197">
    <property type="protein sequence ID" value="GES91217.1"/>
    <property type="molecule type" value="Genomic_DNA"/>
</dbReference>
<sequence length="381" mass="43446">MSPFKEKKYTLFRSNNTTRWCLLENLTRDQAHTYVKKGHTPSWYTYIADNITTNSQNLKLSKPLELINLTPTLEKRPKSNVNINNPIIKGSKEWVAFWDPSSKNITIGRIIEKNFTNRTRTMIYIEHWLPITPSILNNNSFTLRSTIQALTKCQGCKLHSSYFTGFFTYICVINKLLENILLVINVTTASAHRNFNFEIPHSTNGSCSTDYCTTSSMGLGWLITNHPTIDATQLSFFCRANKLLSSTKAEALALVSALATCPANSTVTINTNSKCIIDMFNYLLMNPLMRRFQKCNNYLTWAAIFKIIKSYHLTVTLIKVKAYSDDHYNNQAGALANQGRCSTTYIDICLMAVNVNTYFTWNLPKRLNPDNILPLVIDRNI</sequence>
<protein>
    <submittedName>
        <fullName evidence="2">Ribonuclease H-like domain-containing protein</fullName>
    </submittedName>
</protein>
<dbReference type="GO" id="GO:0004523">
    <property type="term" value="F:RNA-DNA hybrid ribonuclease activity"/>
    <property type="evidence" value="ECO:0007669"/>
    <property type="project" value="InterPro"/>
</dbReference>
<dbReference type="InterPro" id="IPR002156">
    <property type="entry name" value="RNaseH_domain"/>
</dbReference>
<dbReference type="OrthoDB" id="2317601at2759"/>
<reference evidence="2" key="1">
    <citation type="submission" date="2019-10" db="EMBL/GenBank/DDBJ databases">
        <title>Conservation and host-specific expression of non-tandemly repeated heterogenous ribosome RNA gene in arbuscular mycorrhizal fungi.</title>
        <authorList>
            <person name="Maeda T."/>
            <person name="Kobayashi Y."/>
            <person name="Nakagawa T."/>
            <person name="Ezawa T."/>
            <person name="Yamaguchi K."/>
            <person name="Bino T."/>
            <person name="Nishimoto Y."/>
            <person name="Shigenobu S."/>
            <person name="Kawaguchi M."/>
        </authorList>
    </citation>
    <scope>NUCLEOTIDE SEQUENCE</scope>
    <source>
        <strain evidence="2">HR1</strain>
    </source>
</reference>
<dbReference type="SUPFAM" id="SSF53098">
    <property type="entry name" value="Ribonuclease H-like"/>
    <property type="match status" value="1"/>
</dbReference>
<evidence type="ECO:0000313" key="3">
    <source>
        <dbReference type="Proteomes" id="UP000615446"/>
    </source>
</evidence>
<dbReference type="Gene3D" id="3.30.420.10">
    <property type="entry name" value="Ribonuclease H-like superfamily/Ribonuclease H"/>
    <property type="match status" value="1"/>
</dbReference>
<dbReference type="InterPro" id="IPR012337">
    <property type="entry name" value="RNaseH-like_sf"/>
</dbReference>
<accession>A0A8H3LR96</accession>
<dbReference type="PROSITE" id="PS50879">
    <property type="entry name" value="RNASE_H_1"/>
    <property type="match status" value="1"/>
</dbReference>
<gene>
    <name evidence="2" type="ORF">RCL2_001804900</name>
</gene>
<name>A0A8H3LR96_9GLOM</name>
<organism evidence="2 3">
    <name type="scientific">Rhizophagus clarus</name>
    <dbReference type="NCBI Taxonomy" id="94130"/>
    <lineage>
        <taxon>Eukaryota</taxon>
        <taxon>Fungi</taxon>
        <taxon>Fungi incertae sedis</taxon>
        <taxon>Mucoromycota</taxon>
        <taxon>Glomeromycotina</taxon>
        <taxon>Glomeromycetes</taxon>
        <taxon>Glomerales</taxon>
        <taxon>Glomeraceae</taxon>
        <taxon>Rhizophagus</taxon>
    </lineage>
</organism>
<comment type="caution">
    <text evidence="2">The sequence shown here is derived from an EMBL/GenBank/DDBJ whole genome shotgun (WGS) entry which is preliminary data.</text>
</comment>
<proteinExistence type="predicted"/>
<evidence type="ECO:0000259" key="1">
    <source>
        <dbReference type="PROSITE" id="PS50879"/>
    </source>
</evidence>